<dbReference type="GO" id="GO:0005524">
    <property type="term" value="F:ATP binding"/>
    <property type="evidence" value="ECO:0007669"/>
    <property type="project" value="UniProtKB-KW"/>
</dbReference>
<dbReference type="PROSITE" id="PS50109">
    <property type="entry name" value="HIS_KIN"/>
    <property type="match status" value="1"/>
</dbReference>
<feature type="domain" description="Histidine kinase" evidence="11">
    <location>
        <begin position="296"/>
        <end position="510"/>
    </location>
</feature>
<dbReference type="SMART" id="SM00387">
    <property type="entry name" value="HATPase_c"/>
    <property type="match status" value="1"/>
</dbReference>
<dbReference type="InterPro" id="IPR036890">
    <property type="entry name" value="HATPase_C_sf"/>
</dbReference>
<dbReference type="PANTHER" id="PTHR43065:SF10">
    <property type="entry name" value="PEROXIDE STRESS-ACTIVATED HISTIDINE KINASE MAK3"/>
    <property type="match status" value="1"/>
</dbReference>
<dbReference type="AlphaFoldDB" id="A0AA37HDL6"/>
<dbReference type="CDD" id="cd00075">
    <property type="entry name" value="HATPase"/>
    <property type="match status" value="1"/>
</dbReference>
<evidence type="ECO:0000256" key="2">
    <source>
        <dbReference type="ARBA" id="ARBA00012438"/>
    </source>
</evidence>
<dbReference type="Pfam" id="PF00512">
    <property type="entry name" value="HisKA"/>
    <property type="match status" value="1"/>
</dbReference>
<name>A0AA37HDL6_9HYPH</name>
<dbReference type="InterPro" id="IPR004358">
    <property type="entry name" value="Sig_transdc_His_kin-like_C"/>
</dbReference>
<evidence type="ECO:0000313" key="12">
    <source>
        <dbReference type="EMBL" id="GJD64051.1"/>
    </source>
</evidence>
<evidence type="ECO:0000256" key="10">
    <source>
        <dbReference type="SAM" id="Phobius"/>
    </source>
</evidence>
<dbReference type="Gene3D" id="3.30.565.10">
    <property type="entry name" value="Histidine kinase-like ATPase, C-terminal domain"/>
    <property type="match status" value="1"/>
</dbReference>
<evidence type="ECO:0000256" key="6">
    <source>
        <dbReference type="ARBA" id="ARBA00022777"/>
    </source>
</evidence>
<evidence type="ECO:0000313" key="13">
    <source>
        <dbReference type="Proteomes" id="UP001055286"/>
    </source>
</evidence>
<dbReference type="EMBL" id="BPQJ01000021">
    <property type="protein sequence ID" value="GJD64051.1"/>
    <property type="molecule type" value="Genomic_DNA"/>
</dbReference>
<comment type="catalytic activity">
    <reaction evidence="1">
        <text>ATP + protein L-histidine = ADP + protein N-phospho-L-histidine.</text>
        <dbReference type="EC" id="2.7.13.3"/>
    </reaction>
</comment>
<evidence type="ECO:0000256" key="7">
    <source>
        <dbReference type="ARBA" id="ARBA00022840"/>
    </source>
</evidence>
<dbReference type="InterPro" id="IPR003661">
    <property type="entry name" value="HisK_dim/P_dom"/>
</dbReference>
<dbReference type="CDD" id="cd00082">
    <property type="entry name" value="HisKA"/>
    <property type="match status" value="1"/>
</dbReference>
<keyword evidence="10" id="KW-0812">Transmembrane</keyword>
<reference evidence="12" key="2">
    <citation type="submission" date="2021-08" db="EMBL/GenBank/DDBJ databases">
        <authorList>
            <person name="Tani A."/>
            <person name="Ola A."/>
            <person name="Ogura Y."/>
            <person name="Katsura K."/>
            <person name="Hayashi T."/>
        </authorList>
    </citation>
    <scope>NUCLEOTIDE SEQUENCE</scope>
    <source>
        <strain evidence="12">JCM 32048</strain>
    </source>
</reference>
<keyword evidence="13" id="KW-1185">Reference proteome</keyword>
<evidence type="ECO:0000256" key="3">
    <source>
        <dbReference type="ARBA" id="ARBA00022553"/>
    </source>
</evidence>
<dbReference type="GO" id="GO:0000155">
    <property type="term" value="F:phosphorelay sensor kinase activity"/>
    <property type="evidence" value="ECO:0007669"/>
    <property type="project" value="InterPro"/>
</dbReference>
<evidence type="ECO:0000256" key="4">
    <source>
        <dbReference type="ARBA" id="ARBA00022679"/>
    </source>
</evidence>
<dbReference type="Proteomes" id="UP001055286">
    <property type="component" value="Unassembled WGS sequence"/>
</dbReference>
<dbReference type="SUPFAM" id="SSF55874">
    <property type="entry name" value="ATPase domain of HSP90 chaperone/DNA topoisomerase II/histidine kinase"/>
    <property type="match status" value="1"/>
</dbReference>
<dbReference type="Gene3D" id="1.10.287.130">
    <property type="match status" value="1"/>
</dbReference>
<keyword evidence="10" id="KW-1133">Transmembrane helix</keyword>
<keyword evidence="3" id="KW-0597">Phosphoprotein</keyword>
<dbReference type="InterPro" id="IPR036097">
    <property type="entry name" value="HisK_dim/P_sf"/>
</dbReference>
<accession>A0AA37HDL6</accession>
<sequence length="516" mass="54851">MGEASAKAARLHHPMAPRLRSLRAHLLALWILLLASAAATAYLLTEFYTQSAAVQVAQTELQVARACREIGDRFAFFGADWTGSVTGPDDPLKGQLTDVVVTALAVHPGVEGGIWTAAGGSAAYAFPTYEGTGPKSDLPAAEIDTIRRINAEALSAERPVATRRVSRTQTLVVQGCPLRGPIQGATAWTMARIHTDQGRAYGQLLAGFGFLAATVLGSALLLGRLLVLLGRRIARLEGQLGRASEEGDLPHLGPTGLRELDRLVEALNAAGTRLTAARHRAAEAERLAALGQLAAGIAHEIRNPLAAIRLKAENALASADPARGRAALDLVLDQVARLDRLLRDLLSLTQPRRPILAPTDLGRVLRNCAHLQDDLARAQGVAIAVAEVTPERPLLDAVQIRRALDNLLLNAIQHSPPGGRVRLSGEREGDRLRIRVTDEGPGVQVSLRNRLFEPFVTGRPDGTGLGLAIVREIARGHGGQVRLAAPPPRETDTEAPGPGATFELDLPWTASPSLVS</sequence>
<reference evidence="12" key="1">
    <citation type="journal article" date="2016" name="Front. Microbiol.">
        <title>Genome Sequence of the Piezophilic, Mesophilic Sulfate-Reducing Bacterium Desulfovibrio indicus J2T.</title>
        <authorList>
            <person name="Cao J."/>
            <person name="Maignien L."/>
            <person name="Shao Z."/>
            <person name="Alain K."/>
            <person name="Jebbar M."/>
        </authorList>
    </citation>
    <scope>NUCLEOTIDE SEQUENCE</scope>
    <source>
        <strain evidence="12">JCM 32048</strain>
    </source>
</reference>
<feature type="region of interest" description="Disordered" evidence="9">
    <location>
        <begin position="479"/>
        <end position="516"/>
    </location>
</feature>
<proteinExistence type="predicted"/>
<protein>
    <recommendedName>
        <fullName evidence="2">histidine kinase</fullName>
        <ecNumber evidence="2">2.7.13.3</ecNumber>
    </recommendedName>
</protein>
<feature type="transmembrane region" description="Helical" evidence="10">
    <location>
        <begin position="204"/>
        <end position="227"/>
    </location>
</feature>
<evidence type="ECO:0000256" key="1">
    <source>
        <dbReference type="ARBA" id="ARBA00000085"/>
    </source>
</evidence>
<organism evidence="12 13">
    <name type="scientific">Methylobacterium frigidaeris</name>
    <dbReference type="NCBI Taxonomy" id="2038277"/>
    <lineage>
        <taxon>Bacteria</taxon>
        <taxon>Pseudomonadati</taxon>
        <taxon>Pseudomonadota</taxon>
        <taxon>Alphaproteobacteria</taxon>
        <taxon>Hyphomicrobiales</taxon>
        <taxon>Methylobacteriaceae</taxon>
        <taxon>Methylobacterium</taxon>
    </lineage>
</organism>
<keyword evidence="5" id="KW-0547">Nucleotide-binding</keyword>
<dbReference type="SUPFAM" id="SSF47384">
    <property type="entry name" value="Homodimeric domain of signal transducing histidine kinase"/>
    <property type="match status" value="1"/>
</dbReference>
<dbReference type="PRINTS" id="PR00344">
    <property type="entry name" value="BCTRLSENSOR"/>
</dbReference>
<dbReference type="EC" id="2.7.13.3" evidence="2"/>
<keyword evidence="6" id="KW-0418">Kinase</keyword>
<evidence type="ECO:0000259" key="11">
    <source>
        <dbReference type="PROSITE" id="PS50109"/>
    </source>
</evidence>
<keyword evidence="8" id="KW-0902">Two-component regulatory system</keyword>
<keyword evidence="7" id="KW-0067">ATP-binding</keyword>
<evidence type="ECO:0000256" key="5">
    <source>
        <dbReference type="ARBA" id="ARBA00022741"/>
    </source>
</evidence>
<dbReference type="PANTHER" id="PTHR43065">
    <property type="entry name" value="SENSOR HISTIDINE KINASE"/>
    <property type="match status" value="1"/>
</dbReference>
<dbReference type="InterPro" id="IPR003594">
    <property type="entry name" value="HATPase_dom"/>
</dbReference>
<keyword evidence="4" id="KW-0808">Transferase</keyword>
<evidence type="ECO:0000256" key="8">
    <source>
        <dbReference type="ARBA" id="ARBA00023012"/>
    </source>
</evidence>
<dbReference type="Pfam" id="PF02518">
    <property type="entry name" value="HATPase_c"/>
    <property type="match status" value="1"/>
</dbReference>
<comment type="caution">
    <text evidence="12">The sequence shown here is derived from an EMBL/GenBank/DDBJ whole genome shotgun (WGS) entry which is preliminary data.</text>
</comment>
<dbReference type="SMART" id="SM00388">
    <property type="entry name" value="HisKA"/>
    <property type="match status" value="1"/>
</dbReference>
<dbReference type="InterPro" id="IPR005467">
    <property type="entry name" value="His_kinase_dom"/>
</dbReference>
<keyword evidence="10" id="KW-0472">Membrane</keyword>
<gene>
    <name evidence="12" type="primary">sasA_14</name>
    <name evidence="12" type="ORF">MPEAHAMD_4225</name>
</gene>
<evidence type="ECO:0000256" key="9">
    <source>
        <dbReference type="SAM" id="MobiDB-lite"/>
    </source>
</evidence>